<protein>
    <recommendedName>
        <fullName evidence="4">hyaluronoglucosaminidase</fullName>
        <ecNumber evidence="4">3.2.1.35</ecNumber>
    </recommendedName>
</protein>
<evidence type="ECO:0000259" key="16">
    <source>
        <dbReference type="PROSITE" id="PS51484"/>
    </source>
</evidence>
<keyword evidence="17" id="KW-1185">Reference proteome</keyword>
<dbReference type="EC" id="3.2.1.35" evidence="4"/>
<dbReference type="Pfam" id="PF24605">
    <property type="entry name" value="CEMIP_X"/>
    <property type="match status" value="1"/>
</dbReference>
<keyword evidence="9" id="KW-0106">Calcium</keyword>
<evidence type="ECO:0000313" key="17">
    <source>
        <dbReference type="Proteomes" id="UP000001554"/>
    </source>
</evidence>
<dbReference type="SMART" id="SM00607">
    <property type="entry name" value="FTP"/>
    <property type="match status" value="2"/>
</dbReference>
<dbReference type="Proteomes" id="UP000001554">
    <property type="component" value="Chromosome 5"/>
</dbReference>
<dbReference type="PROSITE" id="PS51484">
    <property type="entry name" value="G8"/>
    <property type="match status" value="1"/>
</dbReference>
<dbReference type="InterPro" id="IPR006585">
    <property type="entry name" value="FTP1"/>
</dbReference>
<dbReference type="InterPro" id="IPR055400">
    <property type="entry name" value="CEMIP_X"/>
</dbReference>
<evidence type="ECO:0000256" key="1">
    <source>
        <dbReference type="ARBA" id="ARBA00000251"/>
    </source>
</evidence>
<dbReference type="GO" id="GO:0046872">
    <property type="term" value="F:metal ion binding"/>
    <property type="evidence" value="ECO:0007669"/>
    <property type="project" value="UniProtKB-KW"/>
</dbReference>
<proteinExistence type="inferred from homology"/>
<keyword evidence="8" id="KW-0378">Hydrolase</keyword>
<accession>A0A9J7L428</accession>
<evidence type="ECO:0000256" key="2">
    <source>
        <dbReference type="ARBA" id="ARBA00004236"/>
    </source>
</evidence>
<comment type="catalytic activity">
    <reaction evidence="1">
        <text>Random hydrolysis of (1-&gt;4)-linkages between N-acetyl-beta-D-glucosamine and D-glucuronate residues in hyaluronate.</text>
        <dbReference type="EC" id="3.2.1.35"/>
    </reaction>
</comment>
<feature type="chain" id="PRO_5039909181" description="hyaluronoglucosaminidase" evidence="14">
    <location>
        <begin position="16"/>
        <end position="1564"/>
    </location>
</feature>
<dbReference type="InterPro" id="IPR011050">
    <property type="entry name" value="Pectin_lyase_fold/virulence"/>
</dbReference>
<evidence type="ECO:0000256" key="4">
    <source>
        <dbReference type="ARBA" id="ARBA00012774"/>
    </source>
</evidence>
<evidence type="ECO:0000256" key="10">
    <source>
        <dbReference type="ARBA" id="ARBA00023136"/>
    </source>
</evidence>
<evidence type="ECO:0000256" key="6">
    <source>
        <dbReference type="ARBA" id="ARBA00022723"/>
    </source>
</evidence>
<dbReference type="PANTHER" id="PTHR15535">
    <property type="entry name" value="TRANSMEMBRANE PROTEIN 2-RELATED"/>
    <property type="match status" value="1"/>
</dbReference>
<gene>
    <name evidence="18" type="primary">LOC118415410</name>
</gene>
<dbReference type="SUPFAM" id="SSF49785">
    <property type="entry name" value="Galactose-binding domain-like"/>
    <property type="match status" value="2"/>
</dbReference>
<keyword evidence="10" id="KW-0472">Membrane</keyword>
<dbReference type="KEGG" id="bfo:118415410"/>
<dbReference type="SUPFAM" id="SSF51126">
    <property type="entry name" value="Pectin lyase-like"/>
    <property type="match status" value="1"/>
</dbReference>
<dbReference type="Pfam" id="PF22633">
    <property type="entry name" value="F5_F8_type_C_2"/>
    <property type="match status" value="2"/>
</dbReference>
<keyword evidence="13" id="KW-0326">Glycosidase</keyword>
<dbReference type="Pfam" id="PF10162">
    <property type="entry name" value="G8"/>
    <property type="match status" value="1"/>
</dbReference>
<keyword evidence="7" id="KW-0677">Repeat</keyword>
<dbReference type="InterPro" id="IPR039477">
    <property type="entry name" value="ILEI/PANDER_dom"/>
</dbReference>
<reference evidence="17" key="1">
    <citation type="journal article" date="2020" name="Nat. Ecol. Evol.">
        <title>Deeply conserved synteny resolves early events in vertebrate evolution.</title>
        <authorList>
            <person name="Simakov O."/>
            <person name="Marletaz F."/>
            <person name="Yue J.X."/>
            <person name="O'Connell B."/>
            <person name="Jenkins J."/>
            <person name="Brandt A."/>
            <person name="Calef R."/>
            <person name="Tung C.H."/>
            <person name="Huang T.K."/>
            <person name="Schmutz J."/>
            <person name="Satoh N."/>
            <person name="Yu J.K."/>
            <person name="Putnam N.H."/>
            <person name="Green R.E."/>
            <person name="Rokhsar D.S."/>
        </authorList>
    </citation>
    <scope>NUCLEOTIDE SEQUENCE [LARGE SCALE GENOMIC DNA]</scope>
    <source>
        <strain evidence="17">S238N-H82</strain>
    </source>
</reference>
<dbReference type="InterPro" id="IPR052252">
    <property type="entry name" value="CEMIP/CEMIP2"/>
</dbReference>
<evidence type="ECO:0000256" key="5">
    <source>
        <dbReference type="ARBA" id="ARBA00022475"/>
    </source>
</evidence>
<dbReference type="InterPro" id="IPR008979">
    <property type="entry name" value="Galactose-bd-like_sf"/>
</dbReference>
<comment type="similarity">
    <text evidence="3">Belongs to the CEMIP family.</text>
</comment>
<evidence type="ECO:0000256" key="3">
    <source>
        <dbReference type="ARBA" id="ARBA00007586"/>
    </source>
</evidence>
<dbReference type="GO" id="GO:0004415">
    <property type="term" value="F:hyalurononglucosaminidase activity"/>
    <property type="evidence" value="ECO:0007669"/>
    <property type="project" value="UniProtKB-EC"/>
</dbReference>
<evidence type="ECO:0000256" key="9">
    <source>
        <dbReference type="ARBA" id="ARBA00022837"/>
    </source>
</evidence>
<dbReference type="GeneID" id="118415410"/>
<keyword evidence="14" id="KW-0732">Signal</keyword>
<dbReference type="InterPro" id="IPR019316">
    <property type="entry name" value="G8_domain"/>
</dbReference>
<keyword evidence="12" id="KW-0325">Glycoprotein</keyword>
<dbReference type="InterPro" id="IPR055401">
    <property type="entry name" value="CEMIP_beta-hel_dom"/>
</dbReference>
<dbReference type="InterPro" id="IPR000421">
    <property type="entry name" value="FA58C"/>
</dbReference>
<name>A0A9J7L428_BRAFL</name>
<evidence type="ECO:0000256" key="8">
    <source>
        <dbReference type="ARBA" id="ARBA00022801"/>
    </source>
</evidence>
<sequence length="1564" mass="171976">MEFFLLLCLVATATSERTGQSDGSTNIALLKPAYQSSVSFDGEPARAVDGSTGGVYDKGTCTHTAVHGEDSPWWYVDLQETFEIGRVAIFNRIDCCPERINPFNLHIGDSSDVTTNPKVGGDWSFSSEQGQQLVIHVNGTKGRYVGISAPGSYRFLTLCEVQVFEVQRDIVANLALRQPTSQSSLDWSGPSGLAVDGGRSGSYDDGSCTHTATEDNPWWYVDLGGTQEVDHITIFNRVDHSPDRINYFNLHIGDNSDVTANQKIGGDWTFAPGEAEKTIQVSGTKGRYVGIILPGSNRILTLCEVEVYGVWRCPDVLPTPVTEDHQCPDVDRTLTPWNPGHDPTAQVVVGGGQSFLLQSSATFYSLEIKDGGRVVFADMGSTSDYEIFLRARDVTVGDGGELHIGSETCPYQGKATVSLYGRSDDNVNSTKQFLVTSGGTLEIHGQRKVAWTQLTQTVPQGGLPKGPYWWDSLRNTWHRGINVRVIDEITAAVVDSATFDTSLNEENSRSLATFIDLVPSGRIVALAVQQHASLEASAKEKLRELGSVEVDSLGAWEPWAFVGVKGKPGTAVEQRLPHIDAQSTGTANVTATFQAFFGDFDVIATSAWVGGSARSTFSVGRHDDGYVINLKDDVSSWLPGDRIVMASTDYNMEQAEEFQLLPCQECSSHQVKISGDIRYMHFGEISDEVDLRGEVGLLTRNIKFQGEVEDGCYGDNKCQFFDFDTYGGHLKILRGFKNVHLSGIEFTRMGQQILGRYPVHFHMTGDVDEKGCYSRPTYVRELSIHHCFSRCVTIHGTHGLLVQDTVGYETLGHCYFLEDGAEQRNVLDHNLGMSTRYGTQLPTDRDENMCRNILDGVYGDYTPNVYADCMMLSTFWISHPNNDLINNAAAGTPGIGIWYLFHLEPSGLSAGALPPLQSSFAPMGRFYNNRAHSNAQGLLIEGGVKTTPSTASSPAEFLAKLGGRYKPHQNSDLLQPRVPAMLEGYTAFKNHVWGAWVRGGDVWIDKSAFADNAIGLVMASEGIFPGDVGSTQQVWNSIFIGESENVGTKTGSMHWGMGSVKQVERSWPHSTETNLRGIDIYDGPIFVDSCTFKRYAKLPEADRWSSAIGFRAMNVWQNTPKNNFTRSKFENVESRIFMGAAGLSGFGEHNLDGDKTNILHDMDGSLTGYPDSYLVGPDNYLVRNPGCVEKPDWIGLVCRGEYASLFINTNHQRNRMSMYRDEYPDNPVTLETPFTTTYYMPVVMLDKSYTVHWDGKAPEEINVYPINFDSGDWVRVGFCYPPGTNFKVTYQLRTQVPWAIVYEEDVSSVSSLAEIDGGDGKLYYFEESTSLLFLKVRANYDREGHDYCSHMGCERIVISATMTSDVVSDCTATAYPKYSLTPTETVPSPTFMSMVNDCTGCGAPEPIVFDEGKTFVEVTVVSSGSREMLHGHGSFVQIDGVQFDSHHHGHLVISVDAVSGSVTHEMTFHSGAELAMATFIRHIIPQNSIVLVAASDASSLIVNSQECLSALKQLGAQELDNINVGGTFAMVGFKGTFWPSWIQHVNLPSGQGPAQIYTKIPLMG</sequence>
<comment type="subcellular location">
    <subcellularLocation>
        <location evidence="2">Cell membrane</location>
    </subcellularLocation>
</comment>
<dbReference type="PROSITE" id="PS52031">
    <property type="entry name" value="GG_LECTIN"/>
    <property type="match status" value="2"/>
</dbReference>
<keyword evidence="6" id="KW-0479">Metal-binding</keyword>
<dbReference type="Pfam" id="PF24606">
    <property type="entry name" value="CEMIP_beta-hel"/>
    <property type="match status" value="1"/>
</dbReference>
<feature type="domain" description="F5/8 type C" evidence="15">
    <location>
        <begin position="159"/>
        <end position="310"/>
    </location>
</feature>
<evidence type="ECO:0000256" key="14">
    <source>
        <dbReference type="SAM" id="SignalP"/>
    </source>
</evidence>
<keyword evidence="11" id="KW-1015">Disulfide bond</keyword>
<dbReference type="Gene3D" id="2.60.120.260">
    <property type="entry name" value="Galactose-binding domain-like"/>
    <property type="match status" value="2"/>
</dbReference>
<dbReference type="OrthoDB" id="10007854at2759"/>
<organism evidence="17 18">
    <name type="scientific">Branchiostoma floridae</name>
    <name type="common">Florida lancelet</name>
    <name type="synonym">Amphioxus</name>
    <dbReference type="NCBI Taxonomy" id="7739"/>
    <lineage>
        <taxon>Eukaryota</taxon>
        <taxon>Metazoa</taxon>
        <taxon>Chordata</taxon>
        <taxon>Cephalochordata</taxon>
        <taxon>Leptocardii</taxon>
        <taxon>Amphioxiformes</taxon>
        <taxon>Branchiostomatidae</taxon>
        <taxon>Branchiostoma</taxon>
    </lineage>
</organism>
<evidence type="ECO:0000256" key="7">
    <source>
        <dbReference type="ARBA" id="ARBA00022737"/>
    </source>
</evidence>
<evidence type="ECO:0000313" key="18">
    <source>
        <dbReference type="RefSeq" id="XP_035675909.1"/>
    </source>
</evidence>
<evidence type="ECO:0000256" key="13">
    <source>
        <dbReference type="ARBA" id="ARBA00023295"/>
    </source>
</evidence>
<evidence type="ECO:0000256" key="11">
    <source>
        <dbReference type="ARBA" id="ARBA00023157"/>
    </source>
</evidence>
<dbReference type="InterPro" id="IPR039473">
    <property type="entry name" value="TMEM2_PANDER-like"/>
</dbReference>
<feature type="domain" description="G8" evidence="16">
    <location>
        <begin position="335"/>
        <end position="456"/>
    </location>
</feature>
<dbReference type="PROSITE" id="PS50022">
    <property type="entry name" value="FA58C_3"/>
    <property type="match status" value="1"/>
</dbReference>
<dbReference type="GO" id="GO:0005886">
    <property type="term" value="C:plasma membrane"/>
    <property type="evidence" value="ECO:0007669"/>
    <property type="project" value="UniProtKB-SubCell"/>
</dbReference>
<keyword evidence="5" id="KW-1003">Cell membrane</keyword>
<reference evidence="18" key="2">
    <citation type="submission" date="2025-08" db="UniProtKB">
        <authorList>
            <consortium name="RefSeq"/>
        </authorList>
    </citation>
    <scope>IDENTIFICATION</scope>
    <source>
        <strain evidence="18">S238N-H82</strain>
        <tissue evidence="18">Testes</tissue>
    </source>
</reference>
<evidence type="ECO:0000259" key="15">
    <source>
        <dbReference type="PROSITE" id="PS50022"/>
    </source>
</evidence>
<evidence type="ECO:0000256" key="12">
    <source>
        <dbReference type="ARBA" id="ARBA00023180"/>
    </source>
</evidence>
<dbReference type="CDD" id="cd13938">
    <property type="entry name" value="PANDER_like_TMEM2"/>
    <property type="match status" value="1"/>
</dbReference>
<dbReference type="SMART" id="SM01225">
    <property type="entry name" value="G8"/>
    <property type="match status" value="1"/>
</dbReference>
<feature type="signal peptide" evidence="14">
    <location>
        <begin position="1"/>
        <end position="15"/>
    </location>
</feature>
<dbReference type="Pfam" id="PF15711">
    <property type="entry name" value="ILEI"/>
    <property type="match status" value="2"/>
</dbReference>
<dbReference type="RefSeq" id="XP_035675909.1">
    <property type="nucleotide sequence ID" value="XM_035820016.1"/>
</dbReference>
<dbReference type="PANTHER" id="PTHR15535:SF17">
    <property type="entry name" value="TRANSMEMBRANE PROTEIN"/>
    <property type="match status" value="1"/>
</dbReference>